<evidence type="ECO:0000313" key="2">
    <source>
        <dbReference type="EMBL" id="ERG69242.1"/>
    </source>
</evidence>
<evidence type="ECO:0000313" key="3">
    <source>
        <dbReference type="Proteomes" id="UP000004816"/>
    </source>
</evidence>
<dbReference type="OrthoDB" id="9858231at2"/>
<dbReference type="RefSeq" id="WP_021030079.1">
    <property type="nucleotide sequence ID" value="NZ_KI391953.1"/>
</dbReference>
<proteinExistence type="predicted"/>
<dbReference type="HOGENOM" id="CLU_1204110_0_0_11"/>
<feature type="compositionally biased region" description="Low complexity" evidence="1">
    <location>
        <begin position="148"/>
        <end position="160"/>
    </location>
</feature>
<protein>
    <submittedName>
        <fullName evidence="2">Uncharacterized protein</fullName>
    </submittedName>
</protein>
<dbReference type="Proteomes" id="UP000004816">
    <property type="component" value="Unassembled WGS sequence"/>
</dbReference>
<feature type="region of interest" description="Disordered" evidence="1">
    <location>
        <begin position="148"/>
        <end position="230"/>
    </location>
</feature>
<dbReference type="EMBL" id="ACZI02000002">
    <property type="protein sequence ID" value="ERG69242.1"/>
    <property type="molecule type" value="Genomic_DNA"/>
</dbReference>
<evidence type="ECO:0000256" key="1">
    <source>
        <dbReference type="SAM" id="MobiDB-lite"/>
    </source>
</evidence>
<comment type="caution">
    <text evidence="2">The sequence shown here is derived from an EMBL/GenBank/DDBJ whole genome shotgun (WGS) entry which is preliminary data.</text>
</comment>
<feature type="compositionally biased region" description="Low complexity" evidence="1">
    <location>
        <begin position="170"/>
        <end position="210"/>
    </location>
</feature>
<sequence>MQHKVVTALLAASAGLTGAPAHADRQGVCEDLDGLWSDRSEFVQITGRAACELTPESAGSTLLQLQYEYPSDVADDPSGGKQLTTYLASRIKFYQAQLAGGDGEIAVGVTYEEQSSGSSRTVVFTESAFTKGVRQPVTQKLTQTFTLSASTGSAVSESSAPTAEPDGSAPTTTVPTAPGTTIPSPAPSASEPSPSTTPAKPSATAPGAAPLKTPAPAVPAKPSSGALPPR</sequence>
<gene>
    <name evidence="2" type="ORF">HMPREF9336_04133</name>
</gene>
<dbReference type="STRING" id="679197.HMPREF9336_04133"/>
<keyword evidence="3" id="KW-1185">Reference proteome</keyword>
<dbReference type="AlphaFoldDB" id="U1M1I4"/>
<accession>U1M1I4</accession>
<reference evidence="2 3" key="1">
    <citation type="journal article" date="2011" name="Stand. Genomic Sci.">
        <title>High quality draft genome sequence of Segniliparus rugosus CDC 945(T)= (ATCC BAA-974(T)).</title>
        <authorList>
            <person name="Earl A.M."/>
            <person name="Desjardins C.A."/>
            <person name="Fitzgerald M.G."/>
            <person name="Arachchi H.M."/>
            <person name="Zeng Q."/>
            <person name="Mehta T."/>
            <person name="Griggs A."/>
            <person name="Birren B.W."/>
            <person name="Toney N.C."/>
            <person name="Carr J."/>
            <person name="Posey J."/>
            <person name="Butler W.R."/>
        </authorList>
    </citation>
    <scope>NUCLEOTIDE SEQUENCE [LARGE SCALE GENOMIC DNA]</scope>
    <source>
        <strain evidence="3">ATCC BAA-974 / DSM 45345 / CCUG 50838 / CIP 108380 / JCM 13579 / CDC 945</strain>
    </source>
</reference>
<organism evidence="2 3">
    <name type="scientific">Segniliparus rugosus (strain ATCC BAA-974 / DSM 45345 / CCUG 50838 / CIP 108380 / JCM 13579 / CDC 945)</name>
    <dbReference type="NCBI Taxonomy" id="679197"/>
    <lineage>
        <taxon>Bacteria</taxon>
        <taxon>Bacillati</taxon>
        <taxon>Actinomycetota</taxon>
        <taxon>Actinomycetes</taxon>
        <taxon>Mycobacteriales</taxon>
        <taxon>Segniliparaceae</taxon>
        <taxon>Segniliparus</taxon>
    </lineage>
</organism>
<name>U1M1I4_SEGRC</name>